<comment type="cofactor">
    <cofactor evidence="1">
        <name>FMN</name>
        <dbReference type="ChEBI" id="CHEBI:58210"/>
    </cofactor>
</comment>
<dbReference type="PANTHER" id="PTHR33798:SF5">
    <property type="entry name" value="FLAVIN REDUCTASE LIKE DOMAIN-CONTAINING PROTEIN"/>
    <property type="match status" value="1"/>
</dbReference>
<sequence length="208" mass="23120">MDFLPDEMQWKDAYKLMIGSILPRPIAFVSTIDSKGIANLAPFSFFTAISADPMMVCFSPMRSGEDGTKKDTLINIEETGEFVINIVSEGFAKKMNQCAINYLPDEDEFEKAGLTKVSSKSVHPPRVKESLIHMECTVNQILHFGDHPGAGSLVIGEVKTIHIDDSLLNEGRINAQLLEPIGRLAGQLYTKPMTDTFELIREKIERGD</sequence>
<comment type="similarity">
    <text evidence="4">Belongs to the flavoredoxin family.</text>
</comment>
<keyword evidence="2" id="KW-0285">Flavoprotein</keyword>
<evidence type="ECO:0000313" key="6">
    <source>
        <dbReference type="EMBL" id="KIL47475.1"/>
    </source>
</evidence>
<dbReference type="EMBL" id="JXRR01000014">
    <property type="protein sequence ID" value="KIL47475.1"/>
    <property type="molecule type" value="Genomic_DNA"/>
</dbReference>
<dbReference type="AlphaFoldDB" id="A0A0C2RAY2"/>
<evidence type="ECO:0000259" key="5">
    <source>
        <dbReference type="SMART" id="SM00903"/>
    </source>
</evidence>
<dbReference type="InterPro" id="IPR002563">
    <property type="entry name" value="Flavin_Rdtase-like_dom"/>
</dbReference>
<protein>
    <recommendedName>
        <fullName evidence="5">Flavin reductase like domain-containing protein</fullName>
    </recommendedName>
</protein>
<proteinExistence type="inferred from homology"/>
<evidence type="ECO:0000313" key="7">
    <source>
        <dbReference type="Proteomes" id="UP000031972"/>
    </source>
</evidence>
<dbReference type="Pfam" id="PF01613">
    <property type="entry name" value="Flavin_Reduct"/>
    <property type="match status" value="1"/>
</dbReference>
<keyword evidence="7" id="KW-1185">Reference proteome</keyword>
<evidence type="ECO:0000256" key="2">
    <source>
        <dbReference type="ARBA" id="ARBA00022630"/>
    </source>
</evidence>
<feature type="domain" description="Flavin reductase like" evidence="5">
    <location>
        <begin position="19"/>
        <end position="176"/>
    </location>
</feature>
<dbReference type="Gene3D" id="2.30.110.10">
    <property type="entry name" value="Electron Transport, Fmn-binding Protein, Chain A"/>
    <property type="match status" value="1"/>
</dbReference>
<name>A0A0C2RAY2_9BACL</name>
<accession>A0A0C2RAY2</accession>
<dbReference type="Proteomes" id="UP000031972">
    <property type="component" value="Unassembled WGS sequence"/>
</dbReference>
<dbReference type="OrthoDB" id="9794638at2"/>
<reference evidence="6 7" key="1">
    <citation type="submission" date="2015-01" db="EMBL/GenBank/DDBJ databases">
        <title>Jeotgalibacillus campisalis genome sequencing.</title>
        <authorList>
            <person name="Goh K.M."/>
            <person name="Chan K.-G."/>
            <person name="Yaakop A.S."/>
            <person name="Ee R."/>
            <person name="Gan H.M."/>
            <person name="Chan C.S."/>
        </authorList>
    </citation>
    <scope>NUCLEOTIDE SEQUENCE [LARGE SCALE GENOMIC DNA]</scope>
    <source>
        <strain evidence="6 7">SF-57</strain>
    </source>
</reference>
<keyword evidence="3" id="KW-0288">FMN</keyword>
<dbReference type="GO" id="GO:0016646">
    <property type="term" value="F:oxidoreductase activity, acting on the CH-NH group of donors, NAD or NADP as acceptor"/>
    <property type="evidence" value="ECO:0007669"/>
    <property type="project" value="UniProtKB-ARBA"/>
</dbReference>
<dbReference type="SUPFAM" id="SSF50475">
    <property type="entry name" value="FMN-binding split barrel"/>
    <property type="match status" value="1"/>
</dbReference>
<dbReference type="PANTHER" id="PTHR33798">
    <property type="entry name" value="FLAVOPROTEIN OXYGENASE"/>
    <property type="match status" value="1"/>
</dbReference>
<dbReference type="PATRIC" id="fig|220754.4.peg.1662"/>
<evidence type="ECO:0000256" key="4">
    <source>
        <dbReference type="ARBA" id="ARBA00038054"/>
    </source>
</evidence>
<organism evidence="6 7">
    <name type="scientific">Jeotgalibacillus campisalis</name>
    <dbReference type="NCBI Taxonomy" id="220754"/>
    <lineage>
        <taxon>Bacteria</taxon>
        <taxon>Bacillati</taxon>
        <taxon>Bacillota</taxon>
        <taxon>Bacilli</taxon>
        <taxon>Bacillales</taxon>
        <taxon>Caryophanaceae</taxon>
        <taxon>Jeotgalibacillus</taxon>
    </lineage>
</organism>
<dbReference type="InterPro" id="IPR012349">
    <property type="entry name" value="Split_barrel_FMN-bd"/>
</dbReference>
<gene>
    <name evidence="6" type="ORF">KR50_16420</name>
</gene>
<evidence type="ECO:0000256" key="1">
    <source>
        <dbReference type="ARBA" id="ARBA00001917"/>
    </source>
</evidence>
<comment type="caution">
    <text evidence="6">The sequence shown here is derived from an EMBL/GenBank/DDBJ whole genome shotgun (WGS) entry which is preliminary data.</text>
</comment>
<dbReference type="RefSeq" id="WP_041057064.1">
    <property type="nucleotide sequence ID" value="NZ_JXRR01000014.1"/>
</dbReference>
<evidence type="ECO:0000256" key="3">
    <source>
        <dbReference type="ARBA" id="ARBA00022643"/>
    </source>
</evidence>
<dbReference type="SMART" id="SM00903">
    <property type="entry name" value="Flavin_Reduct"/>
    <property type="match status" value="1"/>
</dbReference>
<dbReference type="GO" id="GO:0010181">
    <property type="term" value="F:FMN binding"/>
    <property type="evidence" value="ECO:0007669"/>
    <property type="project" value="InterPro"/>
</dbReference>